<comment type="caution">
    <text evidence="11">The sequence shown here is derived from an EMBL/GenBank/DDBJ whole genome shotgun (WGS) entry which is preliminary data.</text>
</comment>
<dbReference type="EMBL" id="BPLQ01000482">
    <property type="protein sequence ID" value="GIX71775.1"/>
    <property type="molecule type" value="Genomic_DNA"/>
</dbReference>
<dbReference type="GO" id="GO:0042277">
    <property type="term" value="F:peptide binding"/>
    <property type="evidence" value="ECO:0007669"/>
    <property type="project" value="TreeGrafter"/>
</dbReference>
<name>A0AAV4MIS3_9ARAC</name>
<dbReference type="GO" id="GO:0097003">
    <property type="term" value="F:adipokinetic hormone receptor activity"/>
    <property type="evidence" value="ECO:0007669"/>
    <property type="project" value="TreeGrafter"/>
</dbReference>
<feature type="transmembrane region" description="Helical" evidence="9">
    <location>
        <begin position="57"/>
        <end position="84"/>
    </location>
</feature>
<feature type="compositionally biased region" description="Polar residues" evidence="8">
    <location>
        <begin position="163"/>
        <end position="173"/>
    </location>
</feature>
<evidence type="ECO:0000256" key="4">
    <source>
        <dbReference type="ARBA" id="ARBA00022692"/>
    </source>
</evidence>
<evidence type="ECO:0000256" key="8">
    <source>
        <dbReference type="SAM" id="MobiDB-lite"/>
    </source>
</evidence>
<evidence type="ECO:0000256" key="1">
    <source>
        <dbReference type="ARBA" id="ARBA00004651"/>
    </source>
</evidence>
<dbReference type="PRINTS" id="PR00237">
    <property type="entry name" value="GPCRRHODOPSN"/>
</dbReference>
<keyword evidence="7" id="KW-0675">Receptor</keyword>
<evidence type="ECO:0000313" key="12">
    <source>
        <dbReference type="Proteomes" id="UP001054837"/>
    </source>
</evidence>
<protein>
    <submittedName>
        <fullName evidence="11">G_PROTEIN_RECEP_F1_2 domain-containing protein</fullName>
    </submittedName>
</protein>
<reference evidence="11 12" key="1">
    <citation type="submission" date="2021-06" db="EMBL/GenBank/DDBJ databases">
        <title>Caerostris darwini draft genome.</title>
        <authorList>
            <person name="Kono N."/>
            <person name="Arakawa K."/>
        </authorList>
    </citation>
    <scope>NUCLEOTIDE SEQUENCE [LARGE SCALE GENOMIC DNA]</scope>
</reference>
<dbReference type="GO" id="GO:0004930">
    <property type="term" value="F:G protein-coupled receptor activity"/>
    <property type="evidence" value="ECO:0007669"/>
    <property type="project" value="InterPro"/>
</dbReference>
<dbReference type="InterPro" id="IPR000276">
    <property type="entry name" value="GPCR_Rhodpsn"/>
</dbReference>
<dbReference type="PROSITE" id="PS50262">
    <property type="entry name" value="G_PROTEIN_RECEP_F1_2"/>
    <property type="match status" value="1"/>
</dbReference>
<dbReference type="InterPro" id="IPR017452">
    <property type="entry name" value="GPCR_Rhodpsn_7TM"/>
</dbReference>
<dbReference type="Gene3D" id="1.20.1070.10">
    <property type="entry name" value="Rhodopsin 7-helix transmembrane proteins"/>
    <property type="match status" value="1"/>
</dbReference>
<comment type="subcellular location">
    <subcellularLocation>
        <location evidence="1">Cell membrane</location>
        <topology evidence="1">Multi-pass membrane protein</topology>
    </subcellularLocation>
</comment>
<proteinExistence type="inferred from homology"/>
<dbReference type="GO" id="GO:0032870">
    <property type="term" value="P:cellular response to hormone stimulus"/>
    <property type="evidence" value="ECO:0007669"/>
    <property type="project" value="TreeGrafter"/>
</dbReference>
<evidence type="ECO:0000256" key="2">
    <source>
        <dbReference type="ARBA" id="ARBA00010663"/>
    </source>
</evidence>
<evidence type="ECO:0000256" key="6">
    <source>
        <dbReference type="ARBA" id="ARBA00023136"/>
    </source>
</evidence>
<accession>A0AAV4MIS3</accession>
<dbReference type="AlphaFoldDB" id="A0AAV4MIS3"/>
<dbReference type="Proteomes" id="UP001054837">
    <property type="component" value="Unassembled WGS sequence"/>
</dbReference>
<gene>
    <name evidence="11" type="primary">AVEN_13582_1</name>
    <name evidence="11" type="ORF">CDAR_411601</name>
</gene>
<keyword evidence="4 9" id="KW-0812">Transmembrane</keyword>
<comment type="similarity">
    <text evidence="2">Belongs to the G-protein coupled receptor 1 family.</text>
</comment>
<evidence type="ECO:0000259" key="10">
    <source>
        <dbReference type="PROSITE" id="PS50262"/>
    </source>
</evidence>
<feature type="transmembrane region" description="Helical" evidence="9">
    <location>
        <begin position="96"/>
        <end position="116"/>
    </location>
</feature>
<keyword evidence="12" id="KW-1185">Reference proteome</keyword>
<feature type="domain" description="G-protein coupled receptors family 1 profile" evidence="10">
    <location>
        <begin position="1"/>
        <end position="113"/>
    </location>
</feature>
<feature type="region of interest" description="Disordered" evidence="8">
    <location>
        <begin position="152"/>
        <end position="179"/>
    </location>
</feature>
<dbReference type="SUPFAM" id="SSF81321">
    <property type="entry name" value="Family A G protein-coupled receptor-like"/>
    <property type="match status" value="1"/>
</dbReference>
<keyword evidence="3" id="KW-1003">Cell membrane</keyword>
<dbReference type="Pfam" id="PF00001">
    <property type="entry name" value="7tm_1"/>
    <property type="match status" value="1"/>
</dbReference>
<evidence type="ECO:0000256" key="3">
    <source>
        <dbReference type="ARBA" id="ARBA00022475"/>
    </source>
</evidence>
<organism evidence="11 12">
    <name type="scientific">Caerostris darwini</name>
    <dbReference type="NCBI Taxonomy" id="1538125"/>
    <lineage>
        <taxon>Eukaryota</taxon>
        <taxon>Metazoa</taxon>
        <taxon>Ecdysozoa</taxon>
        <taxon>Arthropoda</taxon>
        <taxon>Chelicerata</taxon>
        <taxon>Arachnida</taxon>
        <taxon>Araneae</taxon>
        <taxon>Araneomorphae</taxon>
        <taxon>Entelegynae</taxon>
        <taxon>Araneoidea</taxon>
        <taxon>Araneidae</taxon>
        <taxon>Caerostris</taxon>
    </lineage>
</organism>
<sequence length="202" mass="23507">MRRDISRFSGEDEIPNFSTFAEETGSYRKNTFSERLNRPNFDDARHKILHKAKVKSLMITVVIVLTFVICWTPYYIMMIIFMFLEPDEQLSQDLQSAIFFFGSSTAMLNPLIYGAFHLRSRKRPHSKSTSFYNNSSTSRMDNTLMTTFRRSHPRKSHEELAGQQANGNLTVPGTSHRRERRSMVMDLNNSIRVVPKNHKSSF</sequence>
<dbReference type="PANTHER" id="PTHR24241">
    <property type="entry name" value="NEUROPEPTIDE RECEPTOR-RELATED G-PROTEIN COUPLED RECEPTOR"/>
    <property type="match status" value="1"/>
</dbReference>
<dbReference type="GO" id="GO:0005886">
    <property type="term" value="C:plasma membrane"/>
    <property type="evidence" value="ECO:0007669"/>
    <property type="project" value="UniProtKB-SubCell"/>
</dbReference>
<keyword evidence="5 9" id="KW-1133">Transmembrane helix</keyword>
<evidence type="ECO:0000256" key="9">
    <source>
        <dbReference type="SAM" id="Phobius"/>
    </source>
</evidence>
<evidence type="ECO:0000256" key="5">
    <source>
        <dbReference type="ARBA" id="ARBA00022989"/>
    </source>
</evidence>
<evidence type="ECO:0000313" key="11">
    <source>
        <dbReference type="EMBL" id="GIX71775.1"/>
    </source>
</evidence>
<keyword evidence="6 9" id="KW-0472">Membrane</keyword>
<dbReference type="PANTHER" id="PTHR24241:SF59">
    <property type="entry name" value="ADIPOKINETIC HORMONE RECEPTOR, ISOFORM C"/>
    <property type="match status" value="1"/>
</dbReference>
<evidence type="ECO:0000256" key="7">
    <source>
        <dbReference type="ARBA" id="ARBA00023170"/>
    </source>
</evidence>